<reference evidence="2 3" key="1">
    <citation type="submission" date="2014-10" db="EMBL/GenBank/DDBJ databases">
        <title>Whole genome sequence of Francisella endociliophora strain FSC1006, isolated from a laboratory culture of the marine ciliate Euplotes raikovi.</title>
        <authorList>
            <person name="Granberg M."/>
            <person name="Backman S."/>
            <person name="Lundmark E."/>
            <person name="Nilsson E."/>
            <person name="Karlsson E."/>
            <person name="Thelaus J."/>
            <person name="Ohrman C."/>
            <person name="Larkeryd A."/>
            <person name="Stenberg P."/>
        </authorList>
    </citation>
    <scope>NUCLEOTIDE SEQUENCE [LARGE SCALE GENOMIC DNA]</scope>
    <source>
        <strain evidence="2 3">FSC1006</strain>
    </source>
</reference>
<protein>
    <submittedName>
        <fullName evidence="2">Uncharacterized protein</fullName>
    </submittedName>
</protein>
<evidence type="ECO:0000313" key="2">
    <source>
        <dbReference type="EMBL" id="AIT09598.1"/>
    </source>
</evidence>
<dbReference type="EMBL" id="CP009574">
    <property type="protein sequence ID" value="AIT09598.1"/>
    <property type="molecule type" value="Genomic_DNA"/>
</dbReference>
<dbReference type="eggNOG" id="ENOG5031XYT">
    <property type="taxonomic scope" value="Bacteria"/>
</dbReference>
<gene>
    <name evidence="2" type="ORF">LO80_06235</name>
</gene>
<dbReference type="OrthoDB" id="8635725at2"/>
<sequence length="146" mass="16321">MKKLTVLFIGLFLSFFIYADDIEAPSCAGDYLEGRVISGLTYQSGKTQKGIELSHTKFNIKATDGKTYEVSVDNVFTNDYSATTIPYSLKERLQDNTKVQLCGEKYTDGTGIHWVHTECPAENNVEGYVVVNGVNLTSSKQYCYIF</sequence>
<dbReference type="AlphaFoldDB" id="A0A097EPV4"/>
<feature type="chain" id="PRO_5001930228" evidence="1">
    <location>
        <begin position="20"/>
        <end position="146"/>
    </location>
</feature>
<feature type="signal peptide" evidence="1">
    <location>
        <begin position="1"/>
        <end position="19"/>
    </location>
</feature>
<dbReference type="STRING" id="1547445.LO80_06235"/>
<accession>A0A097EPV4</accession>
<keyword evidence="1" id="KW-0732">Signal</keyword>
<evidence type="ECO:0000313" key="3">
    <source>
        <dbReference type="Proteomes" id="UP000029672"/>
    </source>
</evidence>
<organism evidence="2 3">
    <name type="scientific">Candidatus Francisella endociliophora</name>
    <dbReference type="NCBI Taxonomy" id="653937"/>
    <lineage>
        <taxon>Bacteria</taxon>
        <taxon>Pseudomonadati</taxon>
        <taxon>Pseudomonadota</taxon>
        <taxon>Gammaproteobacteria</taxon>
        <taxon>Thiotrichales</taxon>
        <taxon>Francisellaceae</taxon>
        <taxon>Francisella</taxon>
    </lineage>
</organism>
<dbReference type="KEGG" id="frf:LO80_06235"/>
<proteinExistence type="predicted"/>
<dbReference type="HOGENOM" id="CLU_117082_0_0_6"/>
<keyword evidence="3" id="KW-1185">Reference proteome</keyword>
<name>A0A097EPV4_9GAMM</name>
<evidence type="ECO:0000256" key="1">
    <source>
        <dbReference type="SAM" id="SignalP"/>
    </source>
</evidence>
<dbReference type="Proteomes" id="UP000029672">
    <property type="component" value="Chromosome"/>
</dbReference>
<dbReference type="RefSeq" id="WP_040009607.1">
    <property type="nucleotide sequence ID" value="NZ_CP009574.1"/>
</dbReference>